<evidence type="ECO:0000259" key="2">
    <source>
        <dbReference type="Pfam" id="PF04909"/>
    </source>
</evidence>
<dbReference type="InterPro" id="IPR032466">
    <property type="entry name" value="Metal_Hydrolase"/>
</dbReference>
<dbReference type="RefSeq" id="WP_276306567.1">
    <property type="nucleotide sequence ID" value="NZ_CP119993.1"/>
</dbReference>
<name>A0ABD6AE50_9EURY</name>
<organism evidence="3 4">
    <name type="scientific">Halomarina halobia</name>
    <dbReference type="NCBI Taxonomy" id="3033386"/>
    <lineage>
        <taxon>Archaea</taxon>
        <taxon>Methanobacteriati</taxon>
        <taxon>Methanobacteriota</taxon>
        <taxon>Stenosarchaea group</taxon>
        <taxon>Halobacteria</taxon>
        <taxon>Halobacteriales</taxon>
        <taxon>Natronomonadaceae</taxon>
        <taxon>Halomarina</taxon>
    </lineage>
</organism>
<dbReference type="Gene3D" id="3.20.20.140">
    <property type="entry name" value="Metal-dependent hydrolases"/>
    <property type="match status" value="1"/>
</dbReference>
<dbReference type="InterPro" id="IPR006680">
    <property type="entry name" value="Amidohydro-rel"/>
</dbReference>
<protein>
    <submittedName>
        <fullName evidence="3">Amidohydrolase family protein</fullName>
    </submittedName>
</protein>
<evidence type="ECO:0000313" key="3">
    <source>
        <dbReference type="EMBL" id="MFC7318593.1"/>
    </source>
</evidence>
<accession>A0ABD6AE50</accession>
<comment type="caution">
    <text evidence="3">The sequence shown here is derived from an EMBL/GenBank/DDBJ whole genome shotgun (WGS) entry which is preliminary data.</text>
</comment>
<proteinExistence type="predicted"/>
<keyword evidence="4" id="KW-1185">Reference proteome</keyword>
<sequence>MAQAENVDVLREETLVDTDIHLTTPNEDLAKYADKPYSDYLLAEGVQLKSPGWDPTLGGKIEQRKLLRPQEIEEELCGELHVDYPIINAFVNLSRLSQSETAVHLQRAANDLLLDQFLDEYDYYGLATVATQKPDKAAEELDRIGNEDSIVGVFLTSTGPNPPLGNPAYDIMYRAAEDNDLPIVYHGATNSGFDIEFPRHNQSFEKFVEAHVNAHLWSQTMTLTSTLANGLPEKFPGLDFVFLEAGISWVPYMMFRLNKEFAMRRSEVTLLTKQPEEYIRESYYFATQPLGEPMDPTHLQQMIDIIGVRSLMFASDYPHWDFEHPSELNKYLHHMFSPEERARVLHGNANEVFDLGI</sequence>
<dbReference type="SUPFAM" id="SSF51556">
    <property type="entry name" value="Metallo-dependent hydrolases"/>
    <property type="match status" value="1"/>
</dbReference>
<keyword evidence="1" id="KW-0456">Lyase</keyword>
<dbReference type="PANTHER" id="PTHR21240:SF28">
    <property type="entry name" value="ISO-OROTATE DECARBOXYLASE (EUROFUNG)"/>
    <property type="match status" value="1"/>
</dbReference>
<dbReference type="GO" id="GO:0016829">
    <property type="term" value="F:lyase activity"/>
    <property type="evidence" value="ECO:0007669"/>
    <property type="project" value="UniProtKB-KW"/>
</dbReference>
<dbReference type="GeneID" id="79317218"/>
<evidence type="ECO:0000256" key="1">
    <source>
        <dbReference type="ARBA" id="ARBA00023239"/>
    </source>
</evidence>
<dbReference type="AlphaFoldDB" id="A0ABD6AE50"/>
<dbReference type="Pfam" id="PF04909">
    <property type="entry name" value="Amidohydro_2"/>
    <property type="match status" value="1"/>
</dbReference>
<reference evidence="3 4" key="1">
    <citation type="journal article" date="2019" name="Int. J. Syst. Evol. Microbiol.">
        <title>The Global Catalogue of Microorganisms (GCM) 10K type strain sequencing project: providing services to taxonomists for standard genome sequencing and annotation.</title>
        <authorList>
            <consortium name="The Broad Institute Genomics Platform"/>
            <consortium name="The Broad Institute Genome Sequencing Center for Infectious Disease"/>
            <person name="Wu L."/>
            <person name="Ma J."/>
        </authorList>
    </citation>
    <scope>NUCLEOTIDE SEQUENCE [LARGE SCALE GENOMIC DNA]</scope>
    <source>
        <strain evidence="3 4">PSR21</strain>
    </source>
</reference>
<dbReference type="EMBL" id="JBHTBF010000003">
    <property type="protein sequence ID" value="MFC7318593.1"/>
    <property type="molecule type" value="Genomic_DNA"/>
</dbReference>
<dbReference type="Proteomes" id="UP001596547">
    <property type="component" value="Unassembled WGS sequence"/>
</dbReference>
<gene>
    <name evidence="3" type="ORF">ACFQPE_17610</name>
</gene>
<dbReference type="PANTHER" id="PTHR21240">
    <property type="entry name" value="2-AMINO-3-CARBOXYLMUCONATE-6-SEMIALDEHYDE DECARBOXYLASE"/>
    <property type="match status" value="1"/>
</dbReference>
<evidence type="ECO:0000313" key="4">
    <source>
        <dbReference type="Proteomes" id="UP001596547"/>
    </source>
</evidence>
<feature type="domain" description="Amidohydrolase-related" evidence="2">
    <location>
        <begin position="104"/>
        <end position="355"/>
    </location>
</feature>
<dbReference type="InterPro" id="IPR032465">
    <property type="entry name" value="ACMSD"/>
</dbReference>